<keyword evidence="3" id="KW-1185">Reference proteome</keyword>
<name>A0A1M6CHQ8_MALRU</name>
<dbReference type="EMBL" id="FQZT01000001">
    <property type="protein sequence ID" value="SHI60294.1"/>
    <property type="molecule type" value="Genomic_DNA"/>
</dbReference>
<sequence length="250" mass="29023">MILTYDGSLCGFLCLLGRAIKERIDVSDIQRRTQPGTADLFDQEQRIHNDPEWAAKVASGLESKLGRGFMITFAQAFYSEEEGVESDLLAVTRRALREGASIMNHLAEHPVGWVHFVAQKSNRERHRLLGLLRFQQLTDGSYLARTSPRCNVVPLLGSHFAKRLGDQRWLIVDEKRKLGIWGEKRKWSVVENIAISEELTLHDNEQKVADLWRCFYHNISNPGRHNPKLRQQFMPKMYWQYLTEMQPYMP</sequence>
<reference evidence="2 3" key="1">
    <citation type="submission" date="2016-11" db="EMBL/GenBank/DDBJ databases">
        <authorList>
            <person name="Jaros S."/>
            <person name="Januszkiewicz K."/>
            <person name="Wedrychowicz H."/>
        </authorList>
    </citation>
    <scope>NUCLEOTIDE SEQUENCE [LARGE SCALE GENOMIC DNA]</scope>
    <source>
        <strain evidence="2 3">DSM 5091</strain>
    </source>
</reference>
<dbReference type="InterPro" id="IPR023875">
    <property type="entry name" value="DNA_repair_put"/>
</dbReference>
<dbReference type="Proteomes" id="UP000184171">
    <property type="component" value="Unassembled WGS sequence"/>
</dbReference>
<dbReference type="NCBIfam" id="TIGR03915">
    <property type="entry name" value="SAM_7_link_chp"/>
    <property type="match status" value="1"/>
</dbReference>
<accession>A0A1M6CHQ8</accession>
<feature type="domain" description="DUF4130" evidence="1">
    <location>
        <begin position="85"/>
        <end position="244"/>
    </location>
</feature>
<dbReference type="InterPro" id="IPR025404">
    <property type="entry name" value="DUF4130"/>
</dbReference>
<dbReference type="Pfam" id="PF13566">
    <property type="entry name" value="DUF4130"/>
    <property type="match status" value="1"/>
</dbReference>
<dbReference type="AlphaFoldDB" id="A0A1M6CHQ8"/>
<evidence type="ECO:0000313" key="2">
    <source>
        <dbReference type="EMBL" id="SHI60294.1"/>
    </source>
</evidence>
<evidence type="ECO:0000259" key="1">
    <source>
        <dbReference type="Pfam" id="PF13566"/>
    </source>
</evidence>
<dbReference type="STRING" id="1122189.SAMN02745165_00526"/>
<protein>
    <submittedName>
        <fullName evidence="2">Probable DNA metabolism protein</fullName>
    </submittedName>
</protein>
<organism evidence="2 3">
    <name type="scientific">Malonomonas rubra DSM 5091</name>
    <dbReference type="NCBI Taxonomy" id="1122189"/>
    <lineage>
        <taxon>Bacteria</taxon>
        <taxon>Pseudomonadati</taxon>
        <taxon>Thermodesulfobacteriota</taxon>
        <taxon>Desulfuromonadia</taxon>
        <taxon>Desulfuromonadales</taxon>
        <taxon>Geopsychrobacteraceae</taxon>
        <taxon>Malonomonas</taxon>
    </lineage>
</organism>
<proteinExistence type="predicted"/>
<gene>
    <name evidence="2" type="ORF">SAMN02745165_00526</name>
</gene>
<dbReference type="RefSeq" id="WP_072905226.1">
    <property type="nucleotide sequence ID" value="NZ_FQZT01000001.1"/>
</dbReference>
<dbReference type="OrthoDB" id="5290748at2"/>
<evidence type="ECO:0000313" key="3">
    <source>
        <dbReference type="Proteomes" id="UP000184171"/>
    </source>
</evidence>